<dbReference type="EMBL" id="PXUP01000019">
    <property type="protein sequence ID" value="RCH43776.1"/>
    <property type="molecule type" value="Genomic_DNA"/>
</dbReference>
<sequence>MDTTKRSPIDRLLFATFLKGRTSSRDVWEEKGDMTPEDNQKIIEETNEIINDDSTYPFISYLSDLLAKSKPSDDVKKLHDCIEKVAVALGQDSTDVFRALLAKLIEEPEEKQTFDRLLEMAEKFAAKHE</sequence>
<proteinExistence type="predicted"/>
<gene>
    <name evidence="1" type="ORF">C7J97_12120</name>
</gene>
<dbReference type="AlphaFoldDB" id="A0A367G0Z7"/>
<accession>A0A367G0Z7</accession>
<name>A0A367G0Z7_9FIRM</name>
<comment type="caution">
    <text evidence="1">The sequence shown here is derived from an EMBL/GenBank/DDBJ whole genome shotgun (WGS) entry which is preliminary data.</text>
</comment>
<protein>
    <submittedName>
        <fullName evidence="1">Uncharacterized protein</fullName>
    </submittedName>
</protein>
<dbReference type="RefSeq" id="WP_113993103.1">
    <property type="nucleotide sequence ID" value="NZ_JAWHPP010000018.1"/>
</dbReference>
<evidence type="ECO:0000313" key="2">
    <source>
        <dbReference type="Proteomes" id="UP000252378"/>
    </source>
</evidence>
<evidence type="ECO:0000313" key="1">
    <source>
        <dbReference type="EMBL" id="RCH43776.1"/>
    </source>
</evidence>
<reference evidence="1 2" key="1">
    <citation type="submission" date="2018-03" db="EMBL/GenBank/DDBJ databases">
        <title>Complete genome sequencing of Faecalibacterium prausnitzii strains isolated from the human gut.</title>
        <authorList>
            <person name="Fitzgerald B.C."/>
            <person name="Shkoporov A.N."/>
            <person name="Ross P.R."/>
            <person name="Hill C."/>
        </authorList>
    </citation>
    <scope>NUCLEOTIDE SEQUENCE [LARGE SCALE GENOMIC DNA]</scope>
    <source>
        <strain evidence="1 2">ATCC 27768</strain>
    </source>
</reference>
<dbReference type="Proteomes" id="UP000252378">
    <property type="component" value="Unassembled WGS sequence"/>
</dbReference>
<organism evidence="1 2">
    <name type="scientific">Faecalibacterium prausnitzii</name>
    <dbReference type="NCBI Taxonomy" id="853"/>
    <lineage>
        <taxon>Bacteria</taxon>
        <taxon>Bacillati</taxon>
        <taxon>Bacillota</taxon>
        <taxon>Clostridia</taxon>
        <taxon>Eubacteriales</taxon>
        <taxon>Oscillospiraceae</taxon>
        <taxon>Faecalibacterium</taxon>
    </lineage>
</organism>